<dbReference type="InParanoid" id="D7G549"/>
<gene>
    <name evidence="6" type="ORF">Esi_0623_0001</name>
</gene>
<comment type="subcellular location">
    <subcellularLocation>
        <location evidence="1">Membrane</location>
        <topology evidence="1">Multi-pass membrane protein</topology>
    </subcellularLocation>
</comment>
<name>D7G549_ECTSI</name>
<evidence type="ECO:0000256" key="5">
    <source>
        <dbReference type="SAM" id="Phobius"/>
    </source>
</evidence>
<dbReference type="AlphaFoldDB" id="D7G549"/>
<feature type="transmembrane region" description="Helical" evidence="5">
    <location>
        <begin position="132"/>
        <end position="154"/>
    </location>
</feature>
<evidence type="ECO:0000256" key="2">
    <source>
        <dbReference type="ARBA" id="ARBA00022692"/>
    </source>
</evidence>
<dbReference type="InterPro" id="IPR007300">
    <property type="entry name" value="CidB/LrgB"/>
</dbReference>
<keyword evidence="2 5" id="KW-0812">Transmembrane</keyword>
<evidence type="ECO:0000313" key="6">
    <source>
        <dbReference type="EMBL" id="CBJ33812.1"/>
    </source>
</evidence>
<feature type="transmembrane region" description="Helical" evidence="5">
    <location>
        <begin position="68"/>
        <end position="88"/>
    </location>
</feature>
<protein>
    <submittedName>
        <fullName evidence="6">Uncharacterized protein</fullName>
    </submittedName>
</protein>
<dbReference type="Proteomes" id="UP000002630">
    <property type="component" value="Unassembled WGS sequence"/>
</dbReference>
<keyword evidence="4 5" id="KW-0472">Membrane</keyword>
<keyword evidence="7" id="KW-1185">Reference proteome</keyword>
<evidence type="ECO:0000313" key="7">
    <source>
        <dbReference type="Proteomes" id="UP000002630"/>
    </source>
</evidence>
<evidence type="ECO:0000256" key="1">
    <source>
        <dbReference type="ARBA" id="ARBA00004141"/>
    </source>
</evidence>
<organism evidence="6 7">
    <name type="scientific">Ectocarpus siliculosus</name>
    <name type="common">Brown alga</name>
    <name type="synonym">Conferva siliculosa</name>
    <dbReference type="NCBI Taxonomy" id="2880"/>
    <lineage>
        <taxon>Eukaryota</taxon>
        <taxon>Sar</taxon>
        <taxon>Stramenopiles</taxon>
        <taxon>Ochrophyta</taxon>
        <taxon>PX clade</taxon>
        <taxon>Phaeophyceae</taxon>
        <taxon>Ectocarpales</taxon>
        <taxon>Ectocarpaceae</taxon>
        <taxon>Ectocarpus</taxon>
    </lineage>
</organism>
<reference evidence="6 7" key="1">
    <citation type="journal article" date="2010" name="Nature">
        <title>The Ectocarpus genome and the independent evolution of multicellularity in brown algae.</title>
        <authorList>
            <person name="Cock J.M."/>
            <person name="Sterck L."/>
            <person name="Rouze P."/>
            <person name="Scornet D."/>
            <person name="Allen A.E."/>
            <person name="Amoutzias G."/>
            <person name="Anthouard V."/>
            <person name="Artiguenave F."/>
            <person name="Aury J.M."/>
            <person name="Badger J.H."/>
            <person name="Beszteri B."/>
            <person name="Billiau K."/>
            <person name="Bonnet E."/>
            <person name="Bothwell J.H."/>
            <person name="Bowler C."/>
            <person name="Boyen C."/>
            <person name="Brownlee C."/>
            <person name="Carrano C.J."/>
            <person name="Charrier B."/>
            <person name="Cho G.Y."/>
            <person name="Coelho S.M."/>
            <person name="Collen J."/>
            <person name="Corre E."/>
            <person name="Da Silva C."/>
            <person name="Delage L."/>
            <person name="Delaroque N."/>
            <person name="Dittami S.M."/>
            <person name="Doulbeau S."/>
            <person name="Elias M."/>
            <person name="Farnham G."/>
            <person name="Gachon C.M."/>
            <person name="Gschloessl B."/>
            <person name="Heesch S."/>
            <person name="Jabbari K."/>
            <person name="Jubin C."/>
            <person name="Kawai H."/>
            <person name="Kimura K."/>
            <person name="Kloareg B."/>
            <person name="Kupper F.C."/>
            <person name="Lang D."/>
            <person name="Le Bail A."/>
            <person name="Leblanc C."/>
            <person name="Lerouge P."/>
            <person name="Lohr M."/>
            <person name="Lopez P.J."/>
            <person name="Martens C."/>
            <person name="Maumus F."/>
            <person name="Michel G."/>
            <person name="Miranda-Saavedra D."/>
            <person name="Morales J."/>
            <person name="Moreau H."/>
            <person name="Motomura T."/>
            <person name="Nagasato C."/>
            <person name="Napoli C.A."/>
            <person name="Nelson D.R."/>
            <person name="Nyvall-Collen P."/>
            <person name="Peters A.F."/>
            <person name="Pommier C."/>
            <person name="Potin P."/>
            <person name="Poulain J."/>
            <person name="Quesneville H."/>
            <person name="Read B."/>
            <person name="Rensing S.A."/>
            <person name="Ritter A."/>
            <person name="Rousvoal S."/>
            <person name="Samanta M."/>
            <person name="Samson G."/>
            <person name="Schroeder D.C."/>
            <person name="Segurens B."/>
            <person name="Strittmatter M."/>
            <person name="Tonon T."/>
            <person name="Tregear J.W."/>
            <person name="Valentin K."/>
            <person name="von Dassow P."/>
            <person name="Yamagishi T."/>
            <person name="Van de Peer Y."/>
            <person name="Wincker P."/>
        </authorList>
    </citation>
    <scope>NUCLEOTIDE SEQUENCE [LARGE SCALE GENOMIC DNA]</scope>
    <source>
        <strain evidence="7">Ec32 / CCAP1310/4</strain>
    </source>
</reference>
<evidence type="ECO:0000256" key="4">
    <source>
        <dbReference type="ARBA" id="ARBA00023136"/>
    </source>
</evidence>
<dbReference type="PANTHER" id="PTHR30249">
    <property type="entry name" value="PUTATIVE SEROTONIN TRANSPORTER"/>
    <property type="match status" value="1"/>
</dbReference>
<evidence type="ECO:0000256" key="3">
    <source>
        <dbReference type="ARBA" id="ARBA00022989"/>
    </source>
</evidence>
<proteinExistence type="predicted"/>
<dbReference type="GO" id="GO:0016020">
    <property type="term" value="C:membrane"/>
    <property type="evidence" value="ECO:0007669"/>
    <property type="project" value="UniProtKB-SubCell"/>
</dbReference>
<accession>D7G549</accession>
<sequence length="249" mass="25929">MAATAITGASIAALSGFDISLMRNAYFLQDGPEVGAGNVLYRLLGPAVLSFAAPLFRMRGFILGNARPVLAGSIFCAATSLLGVPKAFQVAFRAEAPPSRGSKIRKTLRVLFTWPDREKRLTVASALGVYKIPAIAGVLVLTGVLGTCFGPWVLDALGAKDPVVRAIIQGGTSSVFGIEAVSEPRDVHRKRPANSTTRVSPSARDVSTVAMVLTGAAGTVLVNIPWVRSALLSIALGSTVAGAEMPLFP</sequence>
<feature type="transmembrane region" description="Helical" evidence="5">
    <location>
        <begin position="39"/>
        <end position="56"/>
    </location>
</feature>
<keyword evidence="3 5" id="KW-1133">Transmembrane helix</keyword>
<dbReference type="PANTHER" id="PTHR30249:SF0">
    <property type="entry name" value="PLASTIDAL GLYCOLATE_GLYCERATE TRANSLOCATOR 1, CHLOROPLASTIC"/>
    <property type="match status" value="1"/>
</dbReference>
<dbReference type="OrthoDB" id="2502820at2759"/>
<dbReference type="EMBL" id="FN649760">
    <property type="protein sequence ID" value="CBJ33812.1"/>
    <property type="molecule type" value="Genomic_DNA"/>
</dbReference>